<dbReference type="Pfam" id="PF04618">
    <property type="entry name" value="HD-ZIP_N"/>
    <property type="match status" value="1"/>
</dbReference>
<comment type="caution">
    <text evidence="3">The sequence shown here is derived from an EMBL/GenBank/DDBJ whole genome shotgun (WGS) entry which is preliminary data.</text>
</comment>
<reference evidence="3 4" key="1">
    <citation type="submission" date="2020-08" db="EMBL/GenBank/DDBJ databases">
        <title>Plant Genome Project.</title>
        <authorList>
            <person name="Zhang R.-G."/>
        </authorList>
    </citation>
    <scope>NUCLEOTIDE SEQUENCE [LARGE SCALE GENOMIC DNA]</scope>
    <source>
        <tissue evidence="3">Rhizome</tissue>
    </source>
</reference>
<organism evidence="3 4">
    <name type="scientific">Zingiber officinale</name>
    <name type="common">Ginger</name>
    <name type="synonym">Amomum zingiber</name>
    <dbReference type="NCBI Taxonomy" id="94328"/>
    <lineage>
        <taxon>Eukaryota</taxon>
        <taxon>Viridiplantae</taxon>
        <taxon>Streptophyta</taxon>
        <taxon>Embryophyta</taxon>
        <taxon>Tracheophyta</taxon>
        <taxon>Spermatophyta</taxon>
        <taxon>Magnoliopsida</taxon>
        <taxon>Liliopsida</taxon>
        <taxon>Zingiberales</taxon>
        <taxon>Zingiberaceae</taxon>
        <taxon>Zingiber</taxon>
    </lineage>
</organism>
<dbReference type="PANTHER" id="PTHR13833">
    <property type="match status" value="1"/>
</dbReference>
<dbReference type="AlphaFoldDB" id="A0A8J5GTU1"/>
<accession>A0A8J5GTU1</accession>
<evidence type="ECO:0000259" key="2">
    <source>
        <dbReference type="Pfam" id="PF04618"/>
    </source>
</evidence>
<evidence type="ECO:0000313" key="4">
    <source>
        <dbReference type="Proteomes" id="UP000734854"/>
    </source>
</evidence>
<feature type="compositionally biased region" description="Acidic residues" evidence="1">
    <location>
        <begin position="8"/>
        <end position="20"/>
    </location>
</feature>
<proteinExistence type="predicted"/>
<dbReference type="PANTHER" id="PTHR13833:SF73">
    <property type="entry name" value="NHL DOMAIN-CONTAINING PROTEIN"/>
    <property type="match status" value="1"/>
</dbReference>
<protein>
    <recommendedName>
        <fullName evidence="2">HD-ZIP protein N-terminal domain-containing protein</fullName>
    </recommendedName>
</protein>
<sequence>MRLGEKEDAMEEEEEEEEEERGSAAAPLQLKLLPLLPHSAQPSFSQLRFPWASEAGNVELSMRGFDVNRAPSAGEAEEVATAASSSPNSTVSSFQIEFSAGGGEGGVLPVERACSRAIAEQDLVAGSFKGFSGHVEMVNLQMLVSIVQKVPLWMTKGMCVTTIAGGKSNIAGYRDGPSEDAKFSNDFDVIYVGRTCSLLVVDRGNAALRQISLQQEDCQYQYTSVSTSGYLKLPSDVLYRPIISVNAKIVDRCMPTALVLNFNKSSPLPSEVDLIRIFCRYGPIVEVATEVQQESNSVKLIFKRLTDAEMAFSSARKYGWFGPSLLSYHLRYLSSTPDTFADIQQSDNYAALPEHSNLETPVYKSQVLQS</sequence>
<dbReference type="Gene3D" id="2.120.10.30">
    <property type="entry name" value="TolB, C-terminal domain"/>
    <property type="match status" value="1"/>
</dbReference>
<evidence type="ECO:0000256" key="1">
    <source>
        <dbReference type="SAM" id="MobiDB-lite"/>
    </source>
</evidence>
<dbReference type="InterPro" id="IPR011042">
    <property type="entry name" value="6-blade_b-propeller_TolB-like"/>
</dbReference>
<keyword evidence="4" id="KW-1185">Reference proteome</keyword>
<gene>
    <name evidence="3" type="ORF">ZIOFF_025333</name>
</gene>
<evidence type="ECO:0000313" key="3">
    <source>
        <dbReference type="EMBL" id="KAG6514957.1"/>
    </source>
</evidence>
<dbReference type="GO" id="GO:0005634">
    <property type="term" value="C:nucleus"/>
    <property type="evidence" value="ECO:0007669"/>
    <property type="project" value="InterPro"/>
</dbReference>
<feature type="region of interest" description="Disordered" evidence="1">
    <location>
        <begin position="1"/>
        <end position="28"/>
    </location>
</feature>
<dbReference type="Proteomes" id="UP000734854">
    <property type="component" value="Unassembled WGS sequence"/>
</dbReference>
<name>A0A8J5GTU1_ZINOF</name>
<dbReference type="EMBL" id="JACMSC010000007">
    <property type="protein sequence ID" value="KAG6514957.1"/>
    <property type="molecule type" value="Genomic_DNA"/>
</dbReference>
<feature type="domain" description="HD-ZIP protein N-terminal" evidence="2">
    <location>
        <begin position="52"/>
        <end position="94"/>
    </location>
</feature>
<dbReference type="InterPro" id="IPR006712">
    <property type="entry name" value="HD-ZIP_N"/>
</dbReference>